<proteinExistence type="predicted"/>
<organism evidence="3">
    <name type="scientific">marine metagenome</name>
    <dbReference type="NCBI Taxonomy" id="408172"/>
    <lineage>
        <taxon>unclassified sequences</taxon>
        <taxon>metagenomes</taxon>
        <taxon>ecological metagenomes</taxon>
    </lineage>
</organism>
<dbReference type="PANTHER" id="PTHR41710">
    <property type="entry name" value="GLYCOSYL TRANSFERASE, FAMILY 39"/>
    <property type="match status" value="1"/>
</dbReference>
<reference evidence="3" key="1">
    <citation type="submission" date="2018-05" db="EMBL/GenBank/DDBJ databases">
        <authorList>
            <person name="Lanie J.A."/>
            <person name="Ng W.-L."/>
            <person name="Kazmierczak K.M."/>
            <person name="Andrzejewski T.M."/>
            <person name="Davidsen T.M."/>
            <person name="Wayne K.J."/>
            <person name="Tettelin H."/>
            <person name="Glass J.I."/>
            <person name="Rusch D."/>
            <person name="Podicherti R."/>
            <person name="Tsui H.-C.T."/>
            <person name="Winkler M.E."/>
        </authorList>
    </citation>
    <scope>NUCLEOTIDE SEQUENCE</scope>
</reference>
<keyword evidence="1" id="KW-0472">Membrane</keyword>
<dbReference type="InterPro" id="IPR019962">
    <property type="entry name" value="CHP03663"/>
</dbReference>
<evidence type="ECO:0000256" key="1">
    <source>
        <dbReference type="SAM" id="Phobius"/>
    </source>
</evidence>
<protein>
    <recommendedName>
        <fullName evidence="2">Glycosyltransferase RgtA/B/C/D-like domain-containing protein</fullName>
    </recommendedName>
</protein>
<keyword evidence="1" id="KW-1133">Transmembrane helix</keyword>
<evidence type="ECO:0000259" key="2">
    <source>
        <dbReference type="Pfam" id="PF13231"/>
    </source>
</evidence>
<keyword evidence="1" id="KW-0812">Transmembrane</keyword>
<feature type="transmembrane region" description="Helical" evidence="1">
    <location>
        <begin position="150"/>
        <end position="167"/>
    </location>
</feature>
<gene>
    <name evidence="3" type="ORF">METZ01_LOCUS184826</name>
</gene>
<evidence type="ECO:0000313" key="3">
    <source>
        <dbReference type="EMBL" id="SVB31972.1"/>
    </source>
</evidence>
<feature type="transmembrane region" description="Helical" evidence="1">
    <location>
        <begin position="24"/>
        <end position="43"/>
    </location>
</feature>
<dbReference type="EMBL" id="UINC01037059">
    <property type="protein sequence ID" value="SVB31972.1"/>
    <property type="molecule type" value="Genomic_DNA"/>
</dbReference>
<accession>A0A382D1M9</accession>
<dbReference type="Pfam" id="PF13231">
    <property type="entry name" value="PMT_2"/>
    <property type="match status" value="1"/>
</dbReference>
<dbReference type="AlphaFoldDB" id="A0A382D1M9"/>
<dbReference type="PANTHER" id="PTHR41710:SF2">
    <property type="entry name" value="GLYCOSYL TRANSFERASE FAMILY 39_83 DOMAIN-CONTAINING PROTEIN"/>
    <property type="match status" value="1"/>
</dbReference>
<feature type="non-terminal residue" evidence="3">
    <location>
        <position position="170"/>
    </location>
</feature>
<dbReference type="InterPro" id="IPR038731">
    <property type="entry name" value="RgtA/B/C-like"/>
</dbReference>
<sequence>MKSRISKFILPEKKRLLRVSYRPTWDQGIFSGLVILSLLFRLWELSDRPFHYDESLHAIYSWELFTGMGYRYEAWTHGPMQFFLNALSFSIFSDTDFSVRLPYALAGSALVGVPYFLRKSIGLLGSVAASLMLMFSPSLLYFSRYSRNDIYAAFFALALFVLLWIYMHER</sequence>
<feature type="domain" description="Glycosyltransferase RgtA/B/C/D-like" evidence="2">
    <location>
        <begin position="77"/>
        <end position="163"/>
    </location>
</feature>
<feature type="transmembrane region" description="Helical" evidence="1">
    <location>
        <begin position="123"/>
        <end position="143"/>
    </location>
</feature>
<name>A0A382D1M9_9ZZZZ</name>